<dbReference type="STRING" id="442341.SAMN04487959_10527"/>
<accession>A0A1I3AMJ6</accession>
<dbReference type="GO" id="GO:0008270">
    <property type="term" value="F:zinc ion binding"/>
    <property type="evidence" value="ECO:0007669"/>
    <property type="project" value="InterPro"/>
</dbReference>
<dbReference type="CDD" id="cd03124">
    <property type="entry name" value="alpha_CA_prokaryotic_like"/>
    <property type="match status" value="1"/>
</dbReference>
<keyword evidence="10" id="KW-1185">Reference proteome</keyword>
<protein>
    <recommendedName>
        <fullName evidence="2">carbonic anhydrase</fullName>
        <ecNumber evidence="2">4.2.1.1</ecNumber>
    </recommendedName>
</protein>
<dbReference type="SUPFAM" id="SSF51069">
    <property type="entry name" value="Carbonic anhydrase"/>
    <property type="match status" value="1"/>
</dbReference>
<dbReference type="EC" id="4.2.1.1" evidence="2"/>
<evidence type="ECO:0000259" key="8">
    <source>
        <dbReference type="PROSITE" id="PS51144"/>
    </source>
</evidence>
<evidence type="ECO:0000256" key="7">
    <source>
        <dbReference type="SAM" id="SignalP"/>
    </source>
</evidence>
<dbReference type="PANTHER" id="PTHR18952">
    <property type="entry name" value="CARBONIC ANHYDRASE"/>
    <property type="match status" value="1"/>
</dbReference>
<evidence type="ECO:0000256" key="1">
    <source>
        <dbReference type="ARBA" id="ARBA00010718"/>
    </source>
</evidence>
<keyword evidence="4" id="KW-0862">Zinc</keyword>
<keyword evidence="3" id="KW-0479">Metal-binding</keyword>
<organism evidence="9 10">
    <name type="scientific">Modicisalibacter xianhensis</name>
    <dbReference type="NCBI Taxonomy" id="442341"/>
    <lineage>
        <taxon>Bacteria</taxon>
        <taxon>Pseudomonadati</taxon>
        <taxon>Pseudomonadota</taxon>
        <taxon>Gammaproteobacteria</taxon>
        <taxon>Oceanospirillales</taxon>
        <taxon>Halomonadaceae</taxon>
        <taxon>Modicisalibacter</taxon>
    </lineage>
</organism>
<reference evidence="9 10" key="1">
    <citation type="submission" date="2016-10" db="EMBL/GenBank/DDBJ databases">
        <authorList>
            <person name="de Groot N.N."/>
        </authorList>
    </citation>
    <scope>NUCLEOTIDE SEQUENCE [LARGE SCALE GENOMIC DNA]</scope>
    <source>
        <strain evidence="9 10">CGMCC 1.6848</strain>
    </source>
</reference>
<dbReference type="AlphaFoldDB" id="A0A1I3AMJ6"/>
<gene>
    <name evidence="9" type="ORF">SAMN04487959_10527</name>
</gene>
<sequence>MKRISSLTALVTLTLASPLFAAGGDTEWSYSGPQGPQHWGSLSPEFATCGSGKNQSPVDLAGMIEGDQPTPQFHYAESGETLVNNGHTLKITYPEGNALTLDGRRYALKQVHFHTPSEYTIDGQTYPMEGHLVHADAQGNLAVVGVLFEEGQPNEVLAALGKELPAQGEQRDLTGESLSPTAWLPTQREHYRLNGSLTTPPCTEGVRWLVMKAPVSASSSQIDAVREAIGHANNRPLQPVNARLIVE</sequence>
<proteinExistence type="inferred from homology"/>
<dbReference type="PROSITE" id="PS51144">
    <property type="entry name" value="ALPHA_CA_2"/>
    <property type="match status" value="1"/>
</dbReference>
<dbReference type="InterPro" id="IPR036398">
    <property type="entry name" value="CA_dom_sf"/>
</dbReference>
<feature type="domain" description="Alpha-carbonic anhydrase" evidence="8">
    <location>
        <begin position="26"/>
        <end position="247"/>
    </location>
</feature>
<evidence type="ECO:0000313" key="10">
    <source>
        <dbReference type="Proteomes" id="UP000199040"/>
    </source>
</evidence>
<dbReference type="Pfam" id="PF00194">
    <property type="entry name" value="Carb_anhydrase"/>
    <property type="match status" value="1"/>
</dbReference>
<evidence type="ECO:0000256" key="3">
    <source>
        <dbReference type="ARBA" id="ARBA00022723"/>
    </source>
</evidence>
<dbReference type="PANTHER" id="PTHR18952:SF265">
    <property type="entry name" value="CARBONIC ANHYDRASE"/>
    <property type="match status" value="1"/>
</dbReference>
<evidence type="ECO:0000256" key="2">
    <source>
        <dbReference type="ARBA" id="ARBA00012925"/>
    </source>
</evidence>
<keyword evidence="7" id="KW-0732">Signal</keyword>
<evidence type="ECO:0000256" key="6">
    <source>
        <dbReference type="ARBA" id="ARBA00048348"/>
    </source>
</evidence>
<dbReference type="RefSeq" id="WP_092845042.1">
    <property type="nucleotide sequence ID" value="NZ_FOPY01000005.1"/>
</dbReference>
<feature type="chain" id="PRO_5011693127" description="carbonic anhydrase" evidence="7">
    <location>
        <begin position="22"/>
        <end position="247"/>
    </location>
</feature>
<dbReference type="Proteomes" id="UP000199040">
    <property type="component" value="Unassembled WGS sequence"/>
</dbReference>
<dbReference type="InterPro" id="IPR023561">
    <property type="entry name" value="Carbonic_anhydrase_a-class"/>
</dbReference>
<dbReference type="InterPro" id="IPR041891">
    <property type="entry name" value="Alpha_CA_prokaryot-like"/>
</dbReference>
<keyword evidence="5" id="KW-0456">Lyase</keyword>
<name>A0A1I3AMJ6_9GAMM</name>
<dbReference type="EMBL" id="FOPY01000005">
    <property type="protein sequence ID" value="SFH51287.1"/>
    <property type="molecule type" value="Genomic_DNA"/>
</dbReference>
<dbReference type="SMART" id="SM01057">
    <property type="entry name" value="Carb_anhydrase"/>
    <property type="match status" value="1"/>
</dbReference>
<comment type="catalytic activity">
    <reaction evidence="6">
        <text>hydrogencarbonate + H(+) = CO2 + H2O</text>
        <dbReference type="Rhea" id="RHEA:10748"/>
        <dbReference type="ChEBI" id="CHEBI:15377"/>
        <dbReference type="ChEBI" id="CHEBI:15378"/>
        <dbReference type="ChEBI" id="CHEBI:16526"/>
        <dbReference type="ChEBI" id="CHEBI:17544"/>
        <dbReference type="EC" id="4.2.1.1"/>
    </reaction>
</comment>
<dbReference type="InterPro" id="IPR001148">
    <property type="entry name" value="CA_dom"/>
</dbReference>
<dbReference type="Gene3D" id="3.10.200.10">
    <property type="entry name" value="Alpha carbonic anhydrase"/>
    <property type="match status" value="1"/>
</dbReference>
<dbReference type="GO" id="GO:0004089">
    <property type="term" value="F:carbonate dehydratase activity"/>
    <property type="evidence" value="ECO:0007669"/>
    <property type="project" value="UniProtKB-EC"/>
</dbReference>
<feature type="signal peptide" evidence="7">
    <location>
        <begin position="1"/>
        <end position="21"/>
    </location>
</feature>
<evidence type="ECO:0000256" key="4">
    <source>
        <dbReference type="ARBA" id="ARBA00022833"/>
    </source>
</evidence>
<evidence type="ECO:0000313" key="9">
    <source>
        <dbReference type="EMBL" id="SFH51287.1"/>
    </source>
</evidence>
<comment type="similarity">
    <text evidence="1">Belongs to the alpha-carbonic anhydrase family.</text>
</comment>
<evidence type="ECO:0000256" key="5">
    <source>
        <dbReference type="ARBA" id="ARBA00023239"/>
    </source>
</evidence>